<dbReference type="KEGG" id="acob:P0Y56_13415"/>
<dbReference type="PANTHER" id="PTHR33938:SF15">
    <property type="entry name" value="FERULOYL ESTERASE B-RELATED"/>
    <property type="match status" value="1"/>
</dbReference>
<feature type="signal peptide" evidence="8">
    <location>
        <begin position="1"/>
        <end position="26"/>
    </location>
</feature>
<evidence type="ECO:0000256" key="8">
    <source>
        <dbReference type="SAM" id="SignalP"/>
    </source>
</evidence>
<reference evidence="9" key="1">
    <citation type="submission" date="2023-03" db="EMBL/GenBank/DDBJ databases">
        <title>Andean soil-derived lignocellulolytic bacterial consortium as a source of novel taxa and putative plastic-active enzymes.</title>
        <authorList>
            <person name="Diaz-Garcia L."/>
            <person name="Chuvochina M."/>
            <person name="Feuerriegel G."/>
            <person name="Bunk B."/>
            <person name="Sproer C."/>
            <person name="Streit W.R."/>
            <person name="Rodriguez L.M."/>
            <person name="Overmann J."/>
            <person name="Jimenez D.J."/>
        </authorList>
    </citation>
    <scope>NUCLEOTIDE SEQUENCE</scope>
    <source>
        <strain evidence="9">MAG 26</strain>
    </source>
</reference>
<dbReference type="PROSITE" id="PS51257">
    <property type="entry name" value="PROKAR_LIPOPROTEIN"/>
    <property type="match status" value="1"/>
</dbReference>
<keyword evidence="6" id="KW-0106">Calcium</keyword>
<dbReference type="AlphaFoldDB" id="A0AAJ6BNV3"/>
<keyword evidence="7" id="KW-1015">Disulfide bond</keyword>
<dbReference type="Pfam" id="PF07519">
    <property type="entry name" value="Tannase"/>
    <property type="match status" value="2"/>
</dbReference>
<organism evidence="9 10">
    <name type="scientific">Candidatus Andeanibacterium colombiense</name>
    <dbReference type="NCBI Taxonomy" id="3121345"/>
    <lineage>
        <taxon>Bacteria</taxon>
        <taxon>Pseudomonadati</taxon>
        <taxon>Pseudomonadota</taxon>
        <taxon>Alphaproteobacteria</taxon>
        <taxon>Sphingomonadales</taxon>
        <taxon>Sphingomonadaceae</taxon>
        <taxon>Candidatus Andeanibacterium</taxon>
    </lineage>
</organism>
<evidence type="ECO:0000313" key="9">
    <source>
        <dbReference type="EMBL" id="WEK46013.1"/>
    </source>
</evidence>
<keyword evidence="3" id="KW-0479">Metal-binding</keyword>
<accession>A0AAJ6BNV3</accession>
<name>A0AAJ6BNV3_9SPHN</name>
<dbReference type="PANTHER" id="PTHR33938">
    <property type="entry name" value="FERULOYL ESTERASE B-RELATED"/>
    <property type="match status" value="1"/>
</dbReference>
<dbReference type="Proteomes" id="UP001218362">
    <property type="component" value="Chromosome"/>
</dbReference>
<evidence type="ECO:0000256" key="5">
    <source>
        <dbReference type="ARBA" id="ARBA00022801"/>
    </source>
</evidence>
<proteinExistence type="inferred from homology"/>
<evidence type="ECO:0000256" key="7">
    <source>
        <dbReference type="ARBA" id="ARBA00023157"/>
    </source>
</evidence>
<feature type="chain" id="PRO_5042551701" evidence="8">
    <location>
        <begin position="27"/>
        <end position="492"/>
    </location>
</feature>
<gene>
    <name evidence="9" type="ORF">P0Y56_13415</name>
</gene>
<evidence type="ECO:0000313" key="10">
    <source>
        <dbReference type="Proteomes" id="UP001218362"/>
    </source>
</evidence>
<evidence type="ECO:0000256" key="3">
    <source>
        <dbReference type="ARBA" id="ARBA00022723"/>
    </source>
</evidence>
<sequence length="492" mass="50699">MLKAIGISGALVIGAGLLSSCGTAHADVAQVGNGKCDAATATSLGGSNPTAKWVAGEGEVPAYCEIGATLSPEAGSTIGVVFRLPEGWNGKILGLGGGGWAGNVTLEAAKPGLIAHYATAQTDGGHASAAPFENAWVVEDPKARDFSWRAVHEMTAASKTLVAAYYGRGQEKAYFQGCSTGGRMALMEAQRFPADYDAIIAGAPVYELVTQTSAVFRNNSFAAPGAAIGIDGAKKIAAAALAQCDAKDGVKDGVIADPRSCNFDPASVPGLTPGQVAAVRTAYSGVRAPDGSWAQWPMSRGGEADWHMFVAVGGDWKEFSNGGGFGGLLPVLFPGSIVDMHALTPAQVVEARQSAFAKMYEAKDTNLTPFFQRGGKLLMWHGESDPGPSPVGTIDYVEGVKQADPAGAAKGLRLFLAPGVNHCGGGAGADQLPLLEQLDSWLTSGKAPETIVAKKADGSMVRPLCAWPKVAQFGGKGDANDPKNYRCIDRTS</sequence>
<evidence type="ECO:0000256" key="2">
    <source>
        <dbReference type="ARBA" id="ARBA00022487"/>
    </source>
</evidence>
<dbReference type="SUPFAM" id="SSF53474">
    <property type="entry name" value="alpha/beta-Hydrolases"/>
    <property type="match status" value="1"/>
</dbReference>
<protein>
    <submittedName>
        <fullName evidence="9">Tannase/feruloyl esterase family alpha/beta hydrolase</fullName>
    </submittedName>
</protein>
<evidence type="ECO:0000256" key="4">
    <source>
        <dbReference type="ARBA" id="ARBA00022729"/>
    </source>
</evidence>
<keyword evidence="2" id="KW-0719">Serine esterase</keyword>
<dbReference type="EMBL" id="CP119316">
    <property type="protein sequence ID" value="WEK46013.1"/>
    <property type="molecule type" value="Genomic_DNA"/>
</dbReference>
<comment type="similarity">
    <text evidence="1">Belongs to the tannase family.</text>
</comment>
<dbReference type="Gene3D" id="3.40.50.1820">
    <property type="entry name" value="alpha/beta hydrolase"/>
    <property type="match status" value="1"/>
</dbReference>
<dbReference type="InterPro" id="IPR011118">
    <property type="entry name" value="Tannase/feruloyl_esterase"/>
</dbReference>
<dbReference type="GO" id="GO:0046872">
    <property type="term" value="F:metal ion binding"/>
    <property type="evidence" value="ECO:0007669"/>
    <property type="project" value="UniProtKB-KW"/>
</dbReference>
<evidence type="ECO:0000256" key="6">
    <source>
        <dbReference type="ARBA" id="ARBA00022837"/>
    </source>
</evidence>
<dbReference type="GO" id="GO:0052689">
    <property type="term" value="F:carboxylic ester hydrolase activity"/>
    <property type="evidence" value="ECO:0007669"/>
    <property type="project" value="UniProtKB-KW"/>
</dbReference>
<evidence type="ECO:0000256" key="1">
    <source>
        <dbReference type="ARBA" id="ARBA00006249"/>
    </source>
</evidence>
<keyword evidence="4 8" id="KW-0732">Signal</keyword>
<dbReference type="InterPro" id="IPR029058">
    <property type="entry name" value="AB_hydrolase_fold"/>
</dbReference>
<keyword evidence="5 9" id="KW-0378">Hydrolase</keyword>